<evidence type="ECO:0000256" key="3">
    <source>
        <dbReference type="ARBA" id="ARBA00023082"/>
    </source>
</evidence>
<dbReference type="Gene3D" id="1.10.10.10">
    <property type="entry name" value="Winged helix-like DNA-binding domain superfamily/Winged helix DNA-binding domain"/>
    <property type="match status" value="1"/>
</dbReference>
<proteinExistence type="inferred from homology"/>
<evidence type="ECO:0000256" key="2">
    <source>
        <dbReference type="ARBA" id="ARBA00023015"/>
    </source>
</evidence>
<evidence type="ECO:0000313" key="7">
    <source>
        <dbReference type="EMBL" id="CAA9289154.1"/>
    </source>
</evidence>
<gene>
    <name evidence="7" type="ORF">AVDCRST_MAG48-383</name>
</gene>
<dbReference type="InterPro" id="IPR013324">
    <property type="entry name" value="RNA_pol_sigma_r3/r4-like"/>
</dbReference>
<feature type="domain" description="Histidine kinase/HSP90-like ATPase" evidence="6">
    <location>
        <begin position="259"/>
        <end position="358"/>
    </location>
</feature>
<dbReference type="InterPro" id="IPR039425">
    <property type="entry name" value="RNA_pol_sigma-70-like"/>
</dbReference>
<reference evidence="7" key="1">
    <citation type="submission" date="2020-02" db="EMBL/GenBank/DDBJ databases">
        <authorList>
            <person name="Meier V. D."/>
        </authorList>
    </citation>
    <scope>NUCLEOTIDE SEQUENCE</scope>
    <source>
        <strain evidence="7">AVDCRST_MAG48</strain>
    </source>
</reference>
<evidence type="ECO:0000259" key="6">
    <source>
        <dbReference type="SMART" id="SM00387"/>
    </source>
</evidence>
<dbReference type="SUPFAM" id="SSF55874">
    <property type="entry name" value="ATPase domain of HSP90 chaperone/DNA topoisomerase II/histidine kinase"/>
    <property type="match status" value="1"/>
</dbReference>
<dbReference type="InterPro" id="IPR007627">
    <property type="entry name" value="RNA_pol_sigma70_r2"/>
</dbReference>
<keyword evidence="4" id="KW-0238">DNA-binding</keyword>
<dbReference type="InterPro" id="IPR013249">
    <property type="entry name" value="RNA_pol_sigma70_r4_t2"/>
</dbReference>
<dbReference type="AlphaFoldDB" id="A0A6J4JWH5"/>
<evidence type="ECO:0000256" key="4">
    <source>
        <dbReference type="ARBA" id="ARBA00023125"/>
    </source>
</evidence>
<evidence type="ECO:0000256" key="5">
    <source>
        <dbReference type="ARBA" id="ARBA00023163"/>
    </source>
</evidence>
<sequence length="361" mass="39368">MGATEVLEALPDPDPESGVAALLPLVRRIIHARVADRSTAEDLVQETLVKVLAAADRVEPGMLEPYAIVTARNVVASLWKERDRHRRNVHRVVDLVPVEAPDADLLREEERGAVAAALDRLTERERRTLLAHEVAGQDTRSLGTELGLSAGAVAAQLNRSRARLRVEYLLQLQDEEPPGGRCRPVLFALSLGDRRRQRELDAARHLLECGFCAGLSEPLLERAPDSDTVVTVRIEADPDIVAARRAARELAARIGFSRTDLTLVATAVSEIARNIVRFAGRGEVVVELLEQPRPGVRVVARDVGPGIADVERALADGYSTYHGLGLGLPGARRLMDEFAVVSEVDRGTTVTMTKWQKEGTA</sequence>
<dbReference type="NCBIfam" id="TIGR02937">
    <property type="entry name" value="sigma70-ECF"/>
    <property type="match status" value="1"/>
</dbReference>
<dbReference type="SUPFAM" id="SSF88659">
    <property type="entry name" value="Sigma3 and sigma4 domains of RNA polymerase sigma factors"/>
    <property type="match status" value="1"/>
</dbReference>
<dbReference type="InterPro" id="IPR013325">
    <property type="entry name" value="RNA_pol_sigma_r2"/>
</dbReference>
<dbReference type="Pfam" id="PF13581">
    <property type="entry name" value="HATPase_c_2"/>
    <property type="match status" value="1"/>
</dbReference>
<accession>A0A6J4JWH5</accession>
<dbReference type="SMART" id="SM00387">
    <property type="entry name" value="HATPase_c"/>
    <property type="match status" value="1"/>
</dbReference>
<dbReference type="GO" id="GO:0006352">
    <property type="term" value="P:DNA-templated transcription initiation"/>
    <property type="evidence" value="ECO:0007669"/>
    <property type="project" value="InterPro"/>
</dbReference>
<organism evidence="7">
    <name type="scientific">uncultured Friedmanniella sp</name>
    <dbReference type="NCBI Taxonomy" id="335381"/>
    <lineage>
        <taxon>Bacteria</taxon>
        <taxon>Bacillati</taxon>
        <taxon>Actinomycetota</taxon>
        <taxon>Actinomycetes</taxon>
        <taxon>Propionibacteriales</taxon>
        <taxon>Nocardioidaceae</taxon>
        <taxon>Friedmanniella</taxon>
        <taxon>environmental samples</taxon>
    </lineage>
</organism>
<dbReference type="InterPro" id="IPR036890">
    <property type="entry name" value="HATPase_C_sf"/>
</dbReference>
<dbReference type="InterPro" id="IPR014284">
    <property type="entry name" value="RNA_pol_sigma-70_dom"/>
</dbReference>
<dbReference type="InterPro" id="IPR036388">
    <property type="entry name" value="WH-like_DNA-bd_sf"/>
</dbReference>
<comment type="similarity">
    <text evidence="1">Belongs to the sigma-70 factor family. ECF subfamily.</text>
</comment>
<dbReference type="GO" id="GO:0016987">
    <property type="term" value="F:sigma factor activity"/>
    <property type="evidence" value="ECO:0007669"/>
    <property type="project" value="UniProtKB-KW"/>
</dbReference>
<dbReference type="InterPro" id="IPR003594">
    <property type="entry name" value="HATPase_dom"/>
</dbReference>
<dbReference type="GO" id="GO:0003677">
    <property type="term" value="F:DNA binding"/>
    <property type="evidence" value="ECO:0007669"/>
    <property type="project" value="UniProtKB-KW"/>
</dbReference>
<keyword evidence="3" id="KW-0731">Sigma factor</keyword>
<name>A0A6J4JWH5_9ACTN</name>
<keyword evidence="5" id="KW-0804">Transcription</keyword>
<dbReference type="PANTHER" id="PTHR43133">
    <property type="entry name" value="RNA POLYMERASE ECF-TYPE SIGMA FACTO"/>
    <property type="match status" value="1"/>
</dbReference>
<dbReference type="Gene3D" id="1.10.1740.10">
    <property type="match status" value="1"/>
</dbReference>
<dbReference type="Pfam" id="PF04542">
    <property type="entry name" value="Sigma70_r2"/>
    <property type="match status" value="1"/>
</dbReference>
<dbReference type="Gene3D" id="3.30.565.10">
    <property type="entry name" value="Histidine kinase-like ATPase, C-terminal domain"/>
    <property type="match status" value="1"/>
</dbReference>
<dbReference type="EMBL" id="CADCTS010000055">
    <property type="protein sequence ID" value="CAA9289154.1"/>
    <property type="molecule type" value="Genomic_DNA"/>
</dbReference>
<keyword evidence="2" id="KW-0805">Transcription regulation</keyword>
<dbReference type="SUPFAM" id="SSF88946">
    <property type="entry name" value="Sigma2 domain of RNA polymerase sigma factors"/>
    <property type="match status" value="1"/>
</dbReference>
<protein>
    <submittedName>
        <fullName evidence="7">Anti-sigma B factor RsbT</fullName>
    </submittedName>
</protein>
<evidence type="ECO:0000256" key="1">
    <source>
        <dbReference type="ARBA" id="ARBA00010641"/>
    </source>
</evidence>
<dbReference type="Pfam" id="PF08281">
    <property type="entry name" value="Sigma70_r4_2"/>
    <property type="match status" value="1"/>
</dbReference>
<dbReference type="PANTHER" id="PTHR43133:SF8">
    <property type="entry name" value="RNA POLYMERASE SIGMA FACTOR HI_1459-RELATED"/>
    <property type="match status" value="1"/>
</dbReference>